<proteinExistence type="predicted"/>
<reference evidence="1 2" key="1">
    <citation type="journal article" date="2013" name="Genome Announc.">
        <title>Draft Genome Sequence of Arcticibacter svalbardensis Strain MN12-7T, a Member of the Family Sphingobacteriaceae Isolated from an Arctic Soil Sample.</title>
        <authorList>
            <person name="Shivaji S."/>
            <person name="Ara S."/>
            <person name="Prasad S."/>
            <person name="Manasa B.P."/>
            <person name="Begum Z."/>
            <person name="Singh A."/>
            <person name="Kumar Pinnaka A."/>
        </authorList>
    </citation>
    <scope>NUCLEOTIDE SEQUENCE [LARGE SCALE GENOMIC DNA]</scope>
    <source>
        <strain evidence="1 2">MN12-7</strain>
    </source>
</reference>
<keyword evidence="2" id="KW-1185">Reference proteome</keyword>
<dbReference type="InterPro" id="IPR007351">
    <property type="entry name" value="YjbR"/>
</dbReference>
<dbReference type="EMBL" id="AQPN01000099">
    <property type="protein sequence ID" value="EOR94067.1"/>
    <property type="molecule type" value="Genomic_DNA"/>
</dbReference>
<dbReference type="eggNOG" id="COG2315">
    <property type="taxonomic scope" value="Bacteria"/>
</dbReference>
<dbReference type="Gene3D" id="3.90.1150.30">
    <property type="match status" value="1"/>
</dbReference>
<dbReference type="STRING" id="1150600.ADIARSV_2783"/>
<dbReference type="Proteomes" id="UP000014174">
    <property type="component" value="Unassembled WGS sequence"/>
</dbReference>
<dbReference type="Pfam" id="PF04237">
    <property type="entry name" value="YjbR"/>
    <property type="match status" value="1"/>
</dbReference>
<accession>R9GQG0</accession>
<gene>
    <name evidence="1" type="ORF">ADIARSV_2783</name>
</gene>
<name>R9GQG0_9SPHI</name>
<sequence length="89" mass="10276">MKVKDKIFTLASLTPFSFNVKCNPEHAQELREQYTDVLPGYHMSKVHWNTVLISGTIPDKQLEGWIKDSYDLIISKLPKKDQLELQSSI</sequence>
<organism evidence="1 2">
    <name type="scientific">Arcticibacter svalbardensis MN12-7</name>
    <dbReference type="NCBI Taxonomy" id="1150600"/>
    <lineage>
        <taxon>Bacteria</taxon>
        <taxon>Pseudomonadati</taxon>
        <taxon>Bacteroidota</taxon>
        <taxon>Sphingobacteriia</taxon>
        <taxon>Sphingobacteriales</taxon>
        <taxon>Sphingobacteriaceae</taxon>
        <taxon>Arcticibacter</taxon>
    </lineage>
</organism>
<dbReference type="PANTHER" id="PTHR35145:SF1">
    <property type="entry name" value="CYTOPLASMIC PROTEIN"/>
    <property type="match status" value="1"/>
</dbReference>
<protein>
    <recommendedName>
        <fullName evidence="3">MmcQ-like protein</fullName>
    </recommendedName>
</protein>
<dbReference type="SUPFAM" id="SSF142906">
    <property type="entry name" value="YjbR-like"/>
    <property type="match status" value="1"/>
</dbReference>
<evidence type="ECO:0008006" key="3">
    <source>
        <dbReference type="Google" id="ProtNLM"/>
    </source>
</evidence>
<dbReference type="InterPro" id="IPR038056">
    <property type="entry name" value="YjbR-like_sf"/>
</dbReference>
<dbReference type="PANTHER" id="PTHR35145">
    <property type="entry name" value="CYTOPLASMIC PROTEIN-RELATED"/>
    <property type="match status" value="1"/>
</dbReference>
<dbReference type="PATRIC" id="fig|1150600.3.peg.2756"/>
<evidence type="ECO:0000313" key="1">
    <source>
        <dbReference type="EMBL" id="EOR94067.1"/>
    </source>
</evidence>
<comment type="caution">
    <text evidence="1">The sequence shown here is derived from an EMBL/GenBank/DDBJ whole genome shotgun (WGS) entry which is preliminary data.</text>
</comment>
<dbReference type="InterPro" id="IPR058532">
    <property type="entry name" value="YjbR/MT2646/Rv2570-like"/>
</dbReference>
<dbReference type="AlphaFoldDB" id="R9GQG0"/>
<evidence type="ECO:0000313" key="2">
    <source>
        <dbReference type="Proteomes" id="UP000014174"/>
    </source>
</evidence>